<keyword evidence="3" id="KW-0963">Cytoplasm</keyword>
<dbReference type="InterPro" id="IPR000850">
    <property type="entry name" value="Adenylat/UMP-CMP_kin"/>
</dbReference>
<evidence type="ECO:0000313" key="13">
    <source>
        <dbReference type="Proteomes" id="UP000815325"/>
    </source>
</evidence>
<keyword evidence="6 11" id="KW-0418">Kinase</keyword>
<dbReference type="NCBIfam" id="TIGR01359">
    <property type="entry name" value="UMP_CMP_kin_fam"/>
    <property type="match status" value="1"/>
</dbReference>
<evidence type="ECO:0000256" key="10">
    <source>
        <dbReference type="ARBA" id="ARBA00048116"/>
    </source>
</evidence>
<evidence type="ECO:0000256" key="3">
    <source>
        <dbReference type="ARBA" id="ARBA00022490"/>
    </source>
</evidence>
<dbReference type="EMBL" id="MU069684">
    <property type="protein sequence ID" value="KAF5835895.1"/>
    <property type="molecule type" value="Genomic_DNA"/>
</dbReference>
<evidence type="ECO:0000256" key="5">
    <source>
        <dbReference type="ARBA" id="ARBA00022741"/>
    </source>
</evidence>
<evidence type="ECO:0000256" key="11">
    <source>
        <dbReference type="RuleBase" id="RU003330"/>
    </source>
</evidence>
<comment type="similarity">
    <text evidence="1 11">Belongs to the adenylate kinase family.</text>
</comment>
<accession>A0ABQ7GMR9</accession>
<reference evidence="12" key="1">
    <citation type="submission" date="2017-08" db="EMBL/GenBank/DDBJ databases">
        <authorList>
            <person name="Polle J.E."/>
            <person name="Barry K."/>
            <person name="Cushman J."/>
            <person name="Schmutz J."/>
            <person name="Tran D."/>
            <person name="Hathwaick L.T."/>
            <person name="Yim W.C."/>
            <person name="Jenkins J."/>
            <person name="Mckie-Krisberg Z.M."/>
            <person name="Prochnik S."/>
            <person name="Lindquist E."/>
            <person name="Dockter R.B."/>
            <person name="Adam C."/>
            <person name="Molina H."/>
            <person name="Bunkerborg J."/>
            <person name="Jin E."/>
            <person name="Buchheim M."/>
            <person name="Magnuson J."/>
        </authorList>
    </citation>
    <scope>NUCLEOTIDE SEQUENCE</scope>
    <source>
        <strain evidence="12">CCAP 19/18</strain>
    </source>
</reference>
<dbReference type="CDD" id="cd01428">
    <property type="entry name" value="ADK"/>
    <property type="match status" value="1"/>
</dbReference>
<dbReference type="SUPFAM" id="SSF52540">
    <property type="entry name" value="P-loop containing nucleoside triphosphate hydrolases"/>
    <property type="match status" value="1"/>
</dbReference>
<keyword evidence="8" id="KW-0665">Pyrimidine biosynthesis</keyword>
<proteinExistence type="inferred from homology"/>
<evidence type="ECO:0000256" key="8">
    <source>
        <dbReference type="ARBA" id="ARBA00022975"/>
    </source>
</evidence>
<protein>
    <recommendedName>
        <fullName evidence="2">adenylate kinase</fullName>
        <ecNumber evidence="2">2.7.4.3</ecNumber>
    </recommendedName>
</protein>
<dbReference type="EC" id="2.7.4.3" evidence="2"/>
<dbReference type="InterPro" id="IPR006266">
    <property type="entry name" value="UMP_CMP_kinase"/>
</dbReference>
<evidence type="ECO:0000256" key="2">
    <source>
        <dbReference type="ARBA" id="ARBA00012955"/>
    </source>
</evidence>
<dbReference type="PANTHER" id="PTHR23359">
    <property type="entry name" value="NUCLEOTIDE KINASE"/>
    <property type="match status" value="1"/>
</dbReference>
<comment type="catalytic activity">
    <reaction evidence="10">
        <text>UMP + ATP = UDP + ADP</text>
        <dbReference type="Rhea" id="RHEA:24400"/>
        <dbReference type="ChEBI" id="CHEBI:30616"/>
        <dbReference type="ChEBI" id="CHEBI:57865"/>
        <dbReference type="ChEBI" id="CHEBI:58223"/>
        <dbReference type="ChEBI" id="CHEBI:456216"/>
        <dbReference type="EC" id="2.7.4.14"/>
    </reaction>
</comment>
<keyword evidence="4 11" id="KW-0808">Transferase</keyword>
<keyword evidence="7" id="KW-0067">ATP-binding</keyword>
<keyword evidence="13" id="KW-1185">Reference proteome</keyword>
<evidence type="ECO:0000256" key="4">
    <source>
        <dbReference type="ARBA" id="ARBA00022679"/>
    </source>
</evidence>
<dbReference type="GO" id="GO:0016301">
    <property type="term" value="F:kinase activity"/>
    <property type="evidence" value="ECO:0007669"/>
    <property type="project" value="UniProtKB-KW"/>
</dbReference>
<dbReference type="InterPro" id="IPR033690">
    <property type="entry name" value="Adenylat_kinase_CS"/>
</dbReference>
<evidence type="ECO:0000256" key="6">
    <source>
        <dbReference type="ARBA" id="ARBA00022777"/>
    </source>
</evidence>
<dbReference type="PRINTS" id="PR00094">
    <property type="entry name" value="ADENYLTKNASE"/>
</dbReference>
<gene>
    <name evidence="12" type="ORF">DUNSADRAFT_6708</name>
</gene>
<dbReference type="InterPro" id="IPR027417">
    <property type="entry name" value="P-loop_NTPase"/>
</dbReference>
<dbReference type="HAMAP" id="MF_00235">
    <property type="entry name" value="Adenylate_kinase_Adk"/>
    <property type="match status" value="1"/>
</dbReference>
<comment type="caution">
    <text evidence="12">The sequence shown here is derived from an EMBL/GenBank/DDBJ whole genome shotgun (WGS) entry which is preliminary data.</text>
</comment>
<keyword evidence="5" id="KW-0547">Nucleotide-binding</keyword>
<dbReference type="Gene3D" id="3.40.50.300">
    <property type="entry name" value="P-loop containing nucleotide triphosphate hydrolases"/>
    <property type="match status" value="1"/>
</dbReference>
<dbReference type="PROSITE" id="PS00113">
    <property type="entry name" value="ADENYLATE_KINASE"/>
    <property type="match status" value="1"/>
</dbReference>
<keyword evidence="9" id="KW-0539">Nucleus</keyword>
<sequence length="280" mass="30368">MRRFYRLAQASLRSQLASRSPGVPRAPAQLLLKGQETTQGSASTSWLKGWGIVGATAATSTMFLGTSSAFAAPIPQAEVVQADGVRVEASGGARVQHKVIFVLGGPGSGKGTQCGRLLEDFPDIAHFSAGDLLRAHVQSGSKEGNEVAEMIRNGAIVPAEITVGLLQKAMAESGKSKILIDGFPRNASNRDTFLKMVGYDCEMVLFFDCPEQVLEARILGRNQGRTDDNVETIKKRFRVFIEQSMPVIEQYTSLGKVARINTDRPVDEIYKEVKRLVAEV</sequence>
<evidence type="ECO:0000256" key="9">
    <source>
        <dbReference type="ARBA" id="ARBA00023242"/>
    </source>
</evidence>
<dbReference type="Pfam" id="PF00406">
    <property type="entry name" value="ADK"/>
    <property type="match status" value="1"/>
</dbReference>
<name>A0ABQ7GMR9_DUNSA</name>
<evidence type="ECO:0000313" key="12">
    <source>
        <dbReference type="EMBL" id="KAF5835895.1"/>
    </source>
</evidence>
<dbReference type="Proteomes" id="UP000815325">
    <property type="component" value="Unassembled WGS sequence"/>
</dbReference>
<evidence type="ECO:0000256" key="7">
    <source>
        <dbReference type="ARBA" id="ARBA00022840"/>
    </source>
</evidence>
<organism evidence="12 13">
    <name type="scientific">Dunaliella salina</name>
    <name type="common">Green alga</name>
    <name type="synonym">Protococcus salinus</name>
    <dbReference type="NCBI Taxonomy" id="3046"/>
    <lineage>
        <taxon>Eukaryota</taxon>
        <taxon>Viridiplantae</taxon>
        <taxon>Chlorophyta</taxon>
        <taxon>core chlorophytes</taxon>
        <taxon>Chlorophyceae</taxon>
        <taxon>CS clade</taxon>
        <taxon>Chlamydomonadales</taxon>
        <taxon>Dunaliellaceae</taxon>
        <taxon>Dunaliella</taxon>
    </lineage>
</organism>
<evidence type="ECO:0000256" key="1">
    <source>
        <dbReference type="ARBA" id="ARBA00007220"/>
    </source>
</evidence>